<accession>A0A1I4KV07</accession>
<dbReference type="SUPFAM" id="SSF48452">
    <property type="entry name" value="TPR-like"/>
    <property type="match status" value="1"/>
</dbReference>
<comment type="cofactor">
    <cofactor evidence="1">
        <name>Zn(2+)</name>
        <dbReference type="ChEBI" id="CHEBI:29105"/>
    </cofactor>
</comment>
<dbReference type="Proteomes" id="UP000199561">
    <property type="component" value="Unassembled WGS sequence"/>
</dbReference>
<reference evidence="9 10" key="1">
    <citation type="submission" date="2016-10" db="EMBL/GenBank/DDBJ databases">
        <authorList>
            <person name="de Groot N.N."/>
        </authorList>
    </citation>
    <scope>NUCLEOTIDE SEQUENCE [LARGE SCALE GENOMIC DNA]</scope>
    <source>
        <strain evidence="9 10">Nm146</strain>
    </source>
</reference>
<evidence type="ECO:0000256" key="1">
    <source>
        <dbReference type="ARBA" id="ARBA00001947"/>
    </source>
</evidence>
<dbReference type="GO" id="GO:0004222">
    <property type="term" value="F:metalloendopeptidase activity"/>
    <property type="evidence" value="ECO:0007669"/>
    <property type="project" value="InterPro"/>
</dbReference>
<dbReference type="GO" id="GO:0046872">
    <property type="term" value="F:metal ion binding"/>
    <property type="evidence" value="ECO:0007669"/>
    <property type="project" value="UniProtKB-KW"/>
</dbReference>
<sequence length="510" mass="57443">MNNYQIGMKFLYLIIVIPLIFPASIFADELPDLGDVSQATITPRQERQIGLQIMRQIRADPSYLNDAEIDSYLNNLGNRLISSSNEAKPDQSFEFFALQDPSINAFALPGGFMGFNSGLIIAAQSESELAGVMAHEIAHVTQKHLARMISGQQHIGLITSIAALAIAILASRSNPQAGQAVLATAQAGAIQSRLNFTRKHEKEADRIGFNILQKAGFDPHGMAAFFERLQNAGRYYENGAPSYLRTHPLTYERIADIENRTRELAYRQVPDSIDFHLVRAKLKALQGNPADTVAEFDSRIRDKRYANEIAERYGLIYALLRDKKFQRADKELNELYRLIQSDQSLGVLKNHRLGKPVLVESEYLQTGAMIETLAARVKLANKQIKDAFAVYQSALKTYPQHRALIYDYIAALLDHQSAQAALDFINKQSQIIHEDINLYRLEAKAHAALDNHMLQHRAQAEIYIQEGKYHAAIEQLEIALRMSNGNFYQLSSVEARLRQLKEFVAAFEKD</sequence>
<dbReference type="EMBL" id="FOUF01000001">
    <property type="protein sequence ID" value="SFL82369.1"/>
    <property type="molecule type" value="Genomic_DNA"/>
</dbReference>
<keyword evidence="6" id="KW-0482">Metalloprotease</keyword>
<keyword evidence="5" id="KW-0862">Zinc</keyword>
<organism evidence="9 10">
    <name type="scientific">Nitrosomonas nitrosa</name>
    <dbReference type="NCBI Taxonomy" id="52442"/>
    <lineage>
        <taxon>Bacteria</taxon>
        <taxon>Pseudomonadati</taxon>
        <taxon>Pseudomonadota</taxon>
        <taxon>Betaproteobacteria</taxon>
        <taxon>Nitrosomonadales</taxon>
        <taxon>Nitrosomonadaceae</taxon>
        <taxon>Nitrosomonas</taxon>
    </lineage>
</organism>
<keyword evidence="2 9" id="KW-0645">Protease</keyword>
<dbReference type="GO" id="GO:0016020">
    <property type="term" value="C:membrane"/>
    <property type="evidence" value="ECO:0007669"/>
    <property type="project" value="TreeGrafter"/>
</dbReference>
<dbReference type="GO" id="GO:0051603">
    <property type="term" value="P:proteolysis involved in protein catabolic process"/>
    <property type="evidence" value="ECO:0007669"/>
    <property type="project" value="TreeGrafter"/>
</dbReference>
<keyword evidence="10" id="KW-1185">Reference proteome</keyword>
<reference evidence="8" key="2">
    <citation type="submission" date="2021-02" db="EMBL/GenBank/DDBJ databases">
        <authorList>
            <person name="Han P."/>
        </authorList>
    </citation>
    <scope>NUCLEOTIDE SEQUENCE</scope>
    <source>
        <strain evidence="8">Nitrosomonas nitrosa 18-3D</strain>
    </source>
</reference>
<dbReference type="PANTHER" id="PTHR22726">
    <property type="entry name" value="METALLOENDOPEPTIDASE OMA1"/>
    <property type="match status" value="1"/>
</dbReference>
<feature type="domain" description="Peptidase M48" evidence="7">
    <location>
        <begin position="71"/>
        <end position="260"/>
    </location>
</feature>
<evidence type="ECO:0000256" key="2">
    <source>
        <dbReference type="ARBA" id="ARBA00022670"/>
    </source>
</evidence>
<dbReference type="Proteomes" id="UP000601736">
    <property type="component" value="Unassembled WGS sequence"/>
</dbReference>
<name>A0A1I4KV07_9PROT</name>
<protein>
    <submittedName>
        <fullName evidence="9">Putative Zn-dependent protease, contains TPR repeats</fullName>
    </submittedName>
</protein>
<dbReference type="STRING" id="52442.SAMN05421880_10146"/>
<dbReference type="Gene3D" id="3.30.2010.10">
    <property type="entry name" value="Metalloproteases ('zincins'), catalytic domain"/>
    <property type="match status" value="1"/>
</dbReference>
<dbReference type="EMBL" id="CAJNAP010000034">
    <property type="protein sequence ID" value="CAE6512810.1"/>
    <property type="molecule type" value="Genomic_DNA"/>
</dbReference>
<dbReference type="InterPro" id="IPR051156">
    <property type="entry name" value="Mito/Outer_Membr_Metalloprot"/>
</dbReference>
<dbReference type="Pfam" id="PF01435">
    <property type="entry name" value="Peptidase_M48"/>
    <property type="match status" value="1"/>
</dbReference>
<dbReference type="InterPro" id="IPR011990">
    <property type="entry name" value="TPR-like_helical_dom_sf"/>
</dbReference>
<keyword evidence="4" id="KW-0378">Hydrolase</keyword>
<proteinExistence type="predicted"/>
<gene>
    <name evidence="8" type="ORF">NMYAN_40174</name>
    <name evidence="9" type="ORF">SAMN05421880_10146</name>
</gene>
<evidence type="ECO:0000256" key="5">
    <source>
        <dbReference type="ARBA" id="ARBA00022833"/>
    </source>
</evidence>
<dbReference type="PANTHER" id="PTHR22726:SF1">
    <property type="entry name" value="METALLOENDOPEPTIDASE OMA1, MITOCHONDRIAL"/>
    <property type="match status" value="1"/>
</dbReference>
<evidence type="ECO:0000313" key="10">
    <source>
        <dbReference type="Proteomes" id="UP000199561"/>
    </source>
</evidence>
<dbReference type="InterPro" id="IPR001915">
    <property type="entry name" value="Peptidase_M48"/>
</dbReference>
<evidence type="ECO:0000256" key="6">
    <source>
        <dbReference type="ARBA" id="ARBA00023049"/>
    </source>
</evidence>
<evidence type="ECO:0000256" key="4">
    <source>
        <dbReference type="ARBA" id="ARBA00022801"/>
    </source>
</evidence>
<evidence type="ECO:0000313" key="9">
    <source>
        <dbReference type="EMBL" id="SFL82369.1"/>
    </source>
</evidence>
<keyword evidence="3" id="KW-0479">Metal-binding</keyword>
<dbReference type="AlphaFoldDB" id="A0A1I4KV07"/>
<evidence type="ECO:0000259" key="7">
    <source>
        <dbReference type="Pfam" id="PF01435"/>
    </source>
</evidence>
<evidence type="ECO:0000256" key="3">
    <source>
        <dbReference type="ARBA" id="ARBA00022723"/>
    </source>
</evidence>
<dbReference type="RefSeq" id="WP_420812406.1">
    <property type="nucleotide sequence ID" value="NZ_CAJNAP010000034.1"/>
</dbReference>
<dbReference type="CDD" id="cd07333">
    <property type="entry name" value="M48C_bepA_like"/>
    <property type="match status" value="1"/>
</dbReference>
<dbReference type="Gene3D" id="1.25.40.10">
    <property type="entry name" value="Tetratricopeptide repeat domain"/>
    <property type="match status" value="1"/>
</dbReference>
<evidence type="ECO:0000313" key="8">
    <source>
        <dbReference type="EMBL" id="CAE6512810.1"/>
    </source>
</evidence>